<gene>
    <name evidence="1" type="ORF">J2S05_001354</name>
</gene>
<evidence type="ECO:0000313" key="2">
    <source>
        <dbReference type="Proteomes" id="UP001225034"/>
    </source>
</evidence>
<organism evidence="1 2">
    <name type="scientific">Alkalicoccobacillus murimartini</name>
    <dbReference type="NCBI Taxonomy" id="171685"/>
    <lineage>
        <taxon>Bacteria</taxon>
        <taxon>Bacillati</taxon>
        <taxon>Bacillota</taxon>
        <taxon>Bacilli</taxon>
        <taxon>Bacillales</taxon>
        <taxon>Bacillaceae</taxon>
        <taxon>Alkalicoccobacillus</taxon>
    </lineage>
</organism>
<name>A0ABT9YFG4_9BACI</name>
<dbReference type="RefSeq" id="WP_306981171.1">
    <property type="nucleotide sequence ID" value="NZ_JAUSUA010000002.1"/>
</dbReference>
<reference evidence="1 2" key="1">
    <citation type="submission" date="2023-07" db="EMBL/GenBank/DDBJ databases">
        <title>Genomic Encyclopedia of Type Strains, Phase IV (KMG-IV): sequencing the most valuable type-strain genomes for metagenomic binning, comparative biology and taxonomic classification.</title>
        <authorList>
            <person name="Goeker M."/>
        </authorList>
    </citation>
    <scope>NUCLEOTIDE SEQUENCE [LARGE SCALE GENOMIC DNA]</scope>
    <source>
        <strain evidence="1 2">DSM 19154</strain>
    </source>
</reference>
<evidence type="ECO:0000313" key="1">
    <source>
        <dbReference type="EMBL" id="MDQ0206555.1"/>
    </source>
</evidence>
<keyword evidence="2" id="KW-1185">Reference proteome</keyword>
<dbReference type="Proteomes" id="UP001225034">
    <property type="component" value="Unassembled WGS sequence"/>
</dbReference>
<protein>
    <submittedName>
        <fullName evidence="1">Uncharacterized protein</fullName>
    </submittedName>
</protein>
<accession>A0ABT9YFG4</accession>
<comment type="caution">
    <text evidence="1">The sequence shown here is derived from an EMBL/GenBank/DDBJ whole genome shotgun (WGS) entry which is preliminary data.</text>
</comment>
<proteinExistence type="predicted"/>
<dbReference type="EMBL" id="JAUSUA010000002">
    <property type="protein sequence ID" value="MDQ0206555.1"/>
    <property type="molecule type" value="Genomic_DNA"/>
</dbReference>
<sequence length="68" mass="7880">MGRKQDIEEDIIKAIKDGVTTKIELAEKMIHSRNLESFEAYEIIDDMVNTGQLKKEKETVGDYHVRID</sequence>